<keyword evidence="4" id="KW-1185">Reference proteome</keyword>
<feature type="region of interest" description="Disordered" evidence="1">
    <location>
        <begin position="26"/>
        <end position="64"/>
    </location>
</feature>
<evidence type="ECO:0000313" key="3">
    <source>
        <dbReference type="EMBL" id="TKW23373.1"/>
    </source>
</evidence>
<feature type="transmembrane region" description="Helical" evidence="2">
    <location>
        <begin position="74"/>
        <end position="93"/>
    </location>
</feature>
<accession>A0A4U6V763</accession>
<reference evidence="3" key="1">
    <citation type="submission" date="2019-03" db="EMBL/GenBank/DDBJ databases">
        <title>WGS assembly of Setaria viridis.</title>
        <authorList>
            <person name="Huang P."/>
            <person name="Jenkins J."/>
            <person name="Grimwood J."/>
            <person name="Barry K."/>
            <person name="Healey A."/>
            <person name="Mamidi S."/>
            <person name="Sreedasyam A."/>
            <person name="Shu S."/>
            <person name="Feldman M."/>
            <person name="Wu J."/>
            <person name="Yu Y."/>
            <person name="Chen C."/>
            <person name="Johnson J."/>
            <person name="Rokhsar D."/>
            <person name="Baxter I."/>
            <person name="Schmutz J."/>
            <person name="Brutnell T."/>
            <person name="Kellogg E."/>
        </authorList>
    </citation>
    <scope>NUCLEOTIDE SEQUENCE [LARGE SCALE GENOMIC DNA]</scope>
</reference>
<organism evidence="3 4">
    <name type="scientific">Setaria viridis</name>
    <name type="common">Green bristlegrass</name>
    <name type="synonym">Setaria italica subsp. viridis</name>
    <dbReference type="NCBI Taxonomy" id="4556"/>
    <lineage>
        <taxon>Eukaryota</taxon>
        <taxon>Viridiplantae</taxon>
        <taxon>Streptophyta</taxon>
        <taxon>Embryophyta</taxon>
        <taxon>Tracheophyta</taxon>
        <taxon>Spermatophyta</taxon>
        <taxon>Magnoliopsida</taxon>
        <taxon>Liliopsida</taxon>
        <taxon>Poales</taxon>
        <taxon>Poaceae</taxon>
        <taxon>PACMAD clade</taxon>
        <taxon>Panicoideae</taxon>
        <taxon>Panicodae</taxon>
        <taxon>Paniceae</taxon>
        <taxon>Cenchrinae</taxon>
        <taxon>Setaria</taxon>
    </lineage>
</organism>
<dbReference type="AlphaFoldDB" id="A0A4U6V763"/>
<evidence type="ECO:0000313" key="4">
    <source>
        <dbReference type="Proteomes" id="UP000298652"/>
    </source>
</evidence>
<dbReference type="Gramene" id="TKW23373">
    <property type="protein sequence ID" value="TKW23373"/>
    <property type="gene ID" value="SEVIR_4G287801v2"/>
</dbReference>
<name>A0A4U6V763_SETVI</name>
<dbReference type="EMBL" id="CM016555">
    <property type="protein sequence ID" value="TKW23373.1"/>
    <property type="molecule type" value="Genomic_DNA"/>
</dbReference>
<dbReference type="Proteomes" id="UP000298652">
    <property type="component" value="Chromosome 4"/>
</dbReference>
<protein>
    <submittedName>
        <fullName evidence="3">Uncharacterized protein</fullName>
    </submittedName>
</protein>
<keyword evidence="2" id="KW-0472">Membrane</keyword>
<proteinExistence type="predicted"/>
<keyword evidence="2" id="KW-1133">Transmembrane helix</keyword>
<sequence length="103" mass="11400">MSSIALRCLLRRIPGPLLLLPRRVPAAPPASRSMTTLSQAEEATDKMEEKKCARAARRSLDEEHTRGIDDLRRVGYAGAAALAGFTLLVATMTEYHNRRISRP</sequence>
<feature type="compositionally biased region" description="Basic and acidic residues" evidence="1">
    <location>
        <begin position="43"/>
        <end position="64"/>
    </location>
</feature>
<gene>
    <name evidence="3" type="ORF">SEVIR_4G287801v2</name>
</gene>
<keyword evidence="2" id="KW-0812">Transmembrane</keyword>
<evidence type="ECO:0000256" key="1">
    <source>
        <dbReference type="SAM" id="MobiDB-lite"/>
    </source>
</evidence>
<evidence type="ECO:0000256" key="2">
    <source>
        <dbReference type="SAM" id="Phobius"/>
    </source>
</evidence>